<dbReference type="InterPro" id="IPR053012">
    <property type="entry name" value="ER-organelle_contact"/>
</dbReference>
<protein>
    <recommendedName>
        <fullName evidence="1">CRAL-TRIO domain-containing protein</fullName>
    </recommendedName>
</protein>
<dbReference type="PANTHER" id="PTHR46384:SF1">
    <property type="entry name" value="MOTILE SPERM DOMAIN-CONTAINING PROTEIN 2"/>
    <property type="match status" value="1"/>
</dbReference>
<evidence type="ECO:0000259" key="1">
    <source>
        <dbReference type="PROSITE" id="PS50191"/>
    </source>
</evidence>
<sequence>MVVTADECREVLQTLRKRLHMFIDEAKVGKNDLNRIFAEDWWPLSFLIAYQYDVDVTEFRMSFADISLLELKPLLDRGFAYIHGKDCNGSSILWINMRQHAIGQHNSDKLIIYWLERHTMELHAAPITLLFDMSSCCLQNMDLDLIKFIIHSCKYYYPSCLTSLLIFENPGFLKASWILLRTWMSPEMQRLLQYVKRSSLSAYVPLPYIPKRYGGEV</sequence>
<organism evidence="2 3">
    <name type="scientific">Litomosoides sigmodontis</name>
    <name type="common">Filarial nematode worm</name>
    <dbReference type="NCBI Taxonomy" id="42156"/>
    <lineage>
        <taxon>Eukaryota</taxon>
        <taxon>Metazoa</taxon>
        <taxon>Ecdysozoa</taxon>
        <taxon>Nematoda</taxon>
        <taxon>Chromadorea</taxon>
        <taxon>Rhabditida</taxon>
        <taxon>Spirurina</taxon>
        <taxon>Spiruromorpha</taxon>
        <taxon>Filarioidea</taxon>
        <taxon>Onchocercidae</taxon>
        <taxon>Litomosoides</taxon>
    </lineage>
</organism>
<dbReference type="STRING" id="42156.A0A3P6UE86"/>
<name>A0A3P6UE86_LITSI</name>
<dbReference type="SUPFAM" id="SSF52087">
    <property type="entry name" value="CRAL/TRIO domain"/>
    <property type="match status" value="1"/>
</dbReference>
<dbReference type="Gene3D" id="3.40.525.10">
    <property type="entry name" value="CRAL-TRIO lipid binding domain"/>
    <property type="match status" value="1"/>
</dbReference>
<accession>A0A3P6UE86</accession>
<dbReference type="GO" id="GO:0140284">
    <property type="term" value="C:endoplasmic reticulum-endosome membrane contact site"/>
    <property type="evidence" value="ECO:0007669"/>
    <property type="project" value="TreeGrafter"/>
</dbReference>
<evidence type="ECO:0000313" key="2">
    <source>
        <dbReference type="EMBL" id="VDK77348.1"/>
    </source>
</evidence>
<reference evidence="2 3" key="1">
    <citation type="submission" date="2018-08" db="EMBL/GenBank/DDBJ databases">
        <authorList>
            <person name="Laetsch R D."/>
            <person name="Stevens L."/>
            <person name="Kumar S."/>
            <person name="Blaxter L. M."/>
        </authorList>
    </citation>
    <scope>NUCLEOTIDE SEQUENCE [LARGE SCALE GENOMIC DNA]</scope>
</reference>
<dbReference type="InterPro" id="IPR001251">
    <property type="entry name" value="CRAL-TRIO_dom"/>
</dbReference>
<evidence type="ECO:0000313" key="3">
    <source>
        <dbReference type="Proteomes" id="UP000277928"/>
    </source>
</evidence>
<dbReference type="OrthoDB" id="407959at2759"/>
<gene>
    <name evidence="2" type="ORF">NLS_LOCUS3629</name>
</gene>
<dbReference type="AlphaFoldDB" id="A0A3P6UE86"/>
<dbReference type="CDD" id="cd00170">
    <property type="entry name" value="SEC14"/>
    <property type="match status" value="1"/>
</dbReference>
<dbReference type="Proteomes" id="UP000277928">
    <property type="component" value="Unassembled WGS sequence"/>
</dbReference>
<dbReference type="EMBL" id="UYRX01000203">
    <property type="protein sequence ID" value="VDK77348.1"/>
    <property type="molecule type" value="Genomic_DNA"/>
</dbReference>
<dbReference type="GO" id="GO:0012505">
    <property type="term" value="C:endomembrane system"/>
    <property type="evidence" value="ECO:0007669"/>
    <property type="project" value="TreeGrafter"/>
</dbReference>
<proteinExistence type="predicted"/>
<dbReference type="OMA" id="YFRANIH"/>
<feature type="domain" description="CRAL-TRIO" evidence="1">
    <location>
        <begin position="70"/>
        <end position="217"/>
    </location>
</feature>
<dbReference type="PROSITE" id="PS50191">
    <property type="entry name" value="CRAL_TRIO"/>
    <property type="match status" value="1"/>
</dbReference>
<dbReference type="Pfam" id="PF00650">
    <property type="entry name" value="CRAL_TRIO"/>
    <property type="match status" value="1"/>
</dbReference>
<dbReference type="PANTHER" id="PTHR46384">
    <property type="entry name" value="MOTILE SPERM DOMAIN-CONTAINING PROTEIN 2"/>
    <property type="match status" value="1"/>
</dbReference>
<dbReference type="InterPro" id="IPR036865">
    <property type="entry name" value="CRAL-TRIO_dom_sf"/>
</dbReference>
<keyword evidence="3" id="KW-1185">Reference proteome</keyword>